<dbReference type="EMBL" id="JAIWYP010000003">
    <property type="protein sequence ID" value="KAH3850210.1"/>
    <property type="molecule type" value="Genomic_DNA"/>
</dbReference>
<feature type="domain" description="C1q" evidence="4">
    <location>
        <begin position="157"/>
        <end position="299"/>
    </location>
</feature>
<dbReference type="SUPFAM" id="SSF49842">
    <property type="entry name" value="TNF-like"/>
    <property type="match status" value="3"/>
</dbReference>
<dbReference type="InterPro" id="IPR008983">
    <property type="entry name" value="Tumour_necrosis_fac-like_dom"/>
</dbReference>
<evidence type="ECO:0000256" key="2">
    <source>
        <dbReference type="ARBA" id="ARBA00022525"/>
    </source>
</evidence>
<evidence type="ECO:0000313" key="6">
    <source>
        <dbReference type="Proteomes" id="UP000828390"/>
    </source>
</evidence>
<dbReference type="Proteomes" id="UP000828390">
    <property type="component" value="Unassembled WGS sequence"/>
</dbReference>
<keyword evidence="6" id="KW-1185">Reference proteome</keyword>
<dbReference type="InterPro" id="IPR050392">
    <property type="entry name" value="Collagen/C1q_domain"/>
</dbReference>
<sequence length="443" mass="48151">MIAHIIWFAIISQVYGKFDPIAFTVGQPQQSAEHFSGNSTITYPIVITIHNPTANISNGIFTCSRDGIYKFKVFGCSATYGHFILDLYKNSAALATLYGHVNGANVAASNTVIVQLKLGDTVKVKSKTSVPVSLYNSGLKENTFTGVQLGSQPLYSGDHAVIAFSATSNHHQNVVGDAIVQYHTQLVDDRGVLDLSTGVFTARSSGYYVLHFSSTSMQNEELWLDLWANKDHVERYICSIYAFVDFEWASAGNTVIVHLASGEQVAVFSRSGHVSRLFGSSDYQFTSFSGTQIISDDDLSNPDAEPVVIFSVGLSKNATVSSGASILFDTIFVDLKRSYNKNTGVFVVPVTGIYEFHFHCLSRADSNLNLALYRSNRAVVGFYNIRNAAHSFSAGNAAVLELTGGETISIKADDYNYLLGAPNEVYCTFSGYMLHSTGPIVIG</sequence>
<evidence type="ECO:0000313" key="5">
    <source>
        <dbReference type="EMBL" id="KAH3850210.1"/>
    </source>
</evidence>
<dbReference type="PRINTS" id="PR00007">
    <property type="entry name" value="COMPLEMNTC1Q"/>
</dbReference>
<comment type="caution">
    <text evidence="5">The sequence shown here is derived from an EMBL/GenBank/DDBJ whole genome shotgun (WGS) entry which is preliminary data.</text>
</comment>
<dbReference type="PROSITE" id="PS50871">
    <property type="entry name" value="C1Q"/>
    <property type="match status" value="3"/>
</dbReference>
<dbReference type="PANTHER" id="PTHR15427">
    <property type="entry name" value="EMILIN ELASTIN MICROFIBRIL INTERFACE-LOCATED PROTEIN ELASTIN MICROFIBRIL INTERFACER"/>
    <property type="match status" value="1"/>
</dbReference>
<reference evidence="5" key="2">
    <citation type="submission" date="2020-11" db="EMBL/GenBank/DDBJ databases">
        <authorList>
            <person name="McCartney M.A."/>
            <person name="Auch B."/>
            <person name="Kono T."/>
            <person name="Mallez S."/>
            <person name="Becker A."/>
            <person name="Gohl D.M."/>
            <person name="Silverstein K.A.T."/>
            <person name="Koren S."/>
            <person name="Bechman K.B."/>
            <person name="Herman A."/>
            <person name="Abrahante J.E."/>
            <person name="Garbe J."/>
        </authorList>
    </citation>
    <scope>NUCLEOTIDE SEQUENCE</scope>
    <source>
        <strain evidence="5">Duluth1</strain>
        <tissue evidence="5">Whole animal</tissue>
    </source>
</reference>
<feature type="chain" id="PRO_5038800970" description="C1q domain-containing protein" evidence="3">
    <location>
        <begin position="17"/>
        <end position="443"/>
    </location>
</feature>
<name>A0A9D4L2I9_DREPO</name>
<organism evidence="5 6">
    <name type="scientific">Dreissena polymorpha</name>
    <name type="common">Zebra mussel</name>
    <name type="synonym">Mytilus polymorpha</name>
    <dbReference type="NCBI Taxonomy" id="45954"/>
    <lineage>
        <taxon>Eukaryota</taxon>
        <taxon>Metazoa</taxon>
        <taxon>Spiralia</taxon>
        <taxon>Lophotrochozoa</taxon>
        <taxon>Mollusca</taxon>
        <taxon>Bivalvia</taxon>
        <taxon>Autobranchia</taxon>
        <taxon>Heteroconchia</taxon>
        <taxon>Euheterodonta</taxon>
        <taxon>Imparidentia</taxon>
        <taxon>Neoheterodontei</taxon>
        <taxon>Myida</taxon>
        <taxon>Dreissenoidea</taxon>
        <taxon>Dreissenidae</taxon>
        <taxon>Dreissena</taxon>
    </lineage>
</organism>
<protein>
    <recommendedName>
        <fullName evidence="4">C1q domain-containing protein</fullName>
    </recommendedName>
</protein>
<dbReference type="InterPro" id="IPR001073">
    <property type="entry name" value="C1q_dom"/>
</dbReference>
<dbReference type="Gene3D" id="2.60.120.40">
    <property type="match status" value="3"/>
</dbReference>
<dbReference type="AlphaFoldDB" id="A0A9D4L2I9"/>
<dbReference type="PANTHER" id="PTHR15427:SF50">
    <property type="entry name" value="COMPLEMENT C1Q TUMOR NECROSIS FACTOR-RELATED PROTEIN 2-LIKE"/>
    <property type="match status" value="1"/>
</dbReference>
<comment type="subcellular location">
    <subcellularLocation>
        <location evidence="1">Secreted</location>
    </subcellularLocation>
</comment>
<dbReference type="SMART" id="SM00110">
    <property type="entry name" value="C1Q"/>
    <property type="match status" value="1"/>
</dbReference>
<dbReference type="GO" id="GO:0005576">
    <property type="term" value="C:extracellular region"/>
    <property type="evidence" value="ECO:0007669"/>
    <property type="project" value="UniProtKB-SubCell"/>
</dbReference>
<evidence type="ECO:0000256" key="3">
    <source>
        <dbReference type="SAM" id="SignalP"/>
    </source>
</evidence>
<keyword evidence="2" id="KW-0964">Secreted</keyword>
<feature type="signal peptide" evidence="3">
    <location>
        <begin position="1"/>
        <end position="16"/>
    </location>
</feature>
<feature type="domain" description="C1q" evidence="4">
    <location>
        <begin position="303"/>
        <end position="440"/>
    </location>
</feature>
<dbReference type="OrthoDB" id="6154955at2759"/>
<keyword evidence="3" id="KW-0732">Signal</keyword>
<feature type="domain" description="C1q" evidence="4">
    <location>
        <begin position="16"/>
        <end position="155"/>
    </location>
</feature>
<evidence type="ECO:0000256" key="1">
    <source>
        <dbReference type="ARBA" id="ARBA00004613"/>
    </source>
</evidence>
<proteinExistence type="predicted"/>
<dbReference type="Pfam" id="PF00386">
    <property type="entry name" value="C1q"/>
    <property type="match status" value="3"/>
</dbReference>
<reference evidence="5" key="1">
    <citation type="journal article" date="2019" name="bioRxiv">
        <title>The Genome of the Zebra Mussel, Dreissena polymorpha: A Resource for Invasive Species Research.</title>
        <authorList>
            <person name="McCartney M.A."/>
            <person name="Auch B."/>
            <person name="Kono T."/>
            <person name="Mallez S."/>
            <person name="Zhang Y."/>
            <person name="Obille A."/>
            <person name="Becker A."/>
            <person name="Abrahante J.E."/>
            <person name="Garbe J."/>
            <person name="Badalamenti J.P."/>
            <person name="Herman A."/>
            <person name="Mangelson H."/>
            <person name="Liachko I."/>
            <person name="Sullivan S."/>
            <person name="Sone E.D."/>
            <person name="Koren S."/>
            <person name="Silverstein K.A.T."/>
            <person name="Beckman K.B."/>
            <person name="Gohl D.M."/>
        </authorList>
    </citation>
    <scope>NUCLEOTIDE SEQUENCE</scope>
    <source>
        <strain evidence="5">Duluth1</strain>
        <tissue evidence="5">Whole animal</tissue>
    </source>
</reference>
<accession>A0A9D4L2I9</accession>
<gene>
    <name evidence="5" type="ORF">DPMN_092617</name>
</gene>
<evidence type="ECO:0000259" key="4">
    <source>
        <dbReference type="PROSITE" id="PS50871"/>
    </source>
</evidence>